<keyword evidence="8" id="KW-1185">Reference proteome</keyword>
<organism evidence="7 8">
    <name type="scientific">Nocardia iowensis</name>
    <dbReference type="NCBI Taxonomy" id="204891"/>
    <lineage>
        <taxon>Bacteria</taxon>
        <taxon>Bacillati</taxon>
        <taxon>Actinomycetota</taxon>
        <taxon>Actinomycetes</taxon>
        <taxon>Mycobacteriales</taxon>
        <taxon>Nocardiaceae</taxon>
        <taxon>Nocardia</taxon>
    </lineage>
</organism>
<proteinExistence type="predicted"/>
<evidence type="ECO:0000256" key="1">
    <source>
        <dbReference type="ARBA" id="ARBA00001974"/>
    </source>
</evidence>
<dbReference type="InterPro" id="IPR016166">
    <property type="entry name" value="FAD-bd_PCMH"/>
</dbReference>
<evidence type="ECO:0000313" key="7">
    <source>
        <dbReference type="EMBL" id="QXN89064.1"/>
    </source>
</evidence>
<evidence type="ECO:0000256" key="2">
    <source>
        <dbReference type="ARBA" id="ARBA00022946"/>
    </source>
</evidence>
<accession>A0ABX8RHH5</accession>
<evidence type="ECO:0000256" key="5">
    <source>
        <dbReference type="SAM" id="MobiDB-lite"/>
    </source>
</evidence>
<sequence length="495" mass="52674">MVLADLRDLPHHHRCAAVDERGVRGGVRGPGLDRRPHLRRPHHAGDLDPGAVVTTVADRIDIRAAALDEYTVDETGRSGQRPRGIVRAADLEDVLGTVEWARHTGTPIICRGAGTSLEGHLLARGDEVVLDLSALDAIRDISPTDFTATVLPGVTRTRLNAAAAAYGLQFTVDPGADASLGGMAATNASGTTTVRYGGMHANTLAMQAVFADGTVARLGRAVRKSSSGYDLKDLLIGSAGTLGIITELTVRLHPIPEWQRSLRVSFRTVRDAVAAAVDMLGRALPVSRAELVDAVSMAAINAYRGTRHPVAPALFLDVTATSEAAAELDEAEIRDLCVGHQALEIVAAQTHTAQHRLWEDRHNLFFALKARHPGHRFLVTDTAVPYSRIADAVATAERLGELLDLDISVAGHIGDGNVHVVVPYTTQSAERAREFSDQVVRHALSVGGTASGEHGIGLAKKQYLRAEHGAAVELMTAVKRALDPLGLLNPGKILD</sequence>
<evidence type="ECO:0000256" key="3">
    <source>
        <dbReference type="ARBA" id="ARBA00023002"/>
    </source>
</evidence>
<protein>
    <recommendedName>
        <fullName evidence="4">D-lactate dehydrogenase (cytochrome)</fullName>
        <ecNumber evidence="4">1.1.2.4</ecNumber>
    </recommendedName>
</protein>
<feature type="domain" description="FAD-binding PCMH-type" evidence="6">
    <location>
        <begin position="78"/>
        <end position="255"/>
    </location>
</feature>
<dbReference type="PANTHER" id="PTHR11748:SF111">
    <property type="entry name" value="D-LACTATE DEHYDROGENASE, MITOCHONDRIAL-RELATED"/>
    <property type="match status" value="1"/>
</dbReference>
<dbReference type="PROSITE" id="PS51387">
    <property type="entry name" value="FAD_PCMH"/>
    <property type="match status" value="1"/>
</dbReference>
<gene>
    <name evidence="7" type="ORF">KV110_26355</name>
</gene>
<evidence type="ECO:0000256" key="4">
    <source>
        <dbReference type="ARBA" id="ARBA00038897"/>
    </source>
</evidence>
<reference evidence="7 8" key="1">
    <citation type="submission" date="2021-07" db="EMBL/GenBank/DDBJ databases">
        <title>Whole Genome Sequence of Nocardia Iowensis.</title>
        <authorList>
            <person name="Lamm A."/>
            <person name="Collins-Fairclough A.M."/>
            <person name="Bunk B."/>
            <person name="Sproer C."/>
        </authorList>
    </citation>
    <scope>NUCLEOTIDE SEQUENCE [LARGE SCALE GENOMIC DNA]</scope>
    <source>
        <strain evidence="7 8">NRRL 5646</strain>
    </source>
</reference>
<dbReference type="EC" id="1.1.2.4" evidence="4"/>
<dbReference type="Pfam" id="PF02913">
    <property type="entry name" value="FAD-oxidase_C"/>
    <property type="match status" value="1"/>
</dbReference>
<keyword evidence="3" id="KW-0560">Oxidoreductase</keyword>
<dbReference type="EMBL" id="CP078145">
    <property type="protein sequence ID" value="QXN89064.1"/>
    <property type="molecule type" value="Genomic_DNA"/>
</dbReference>
<dbReference type="InterPro" id="IPR006094">
    <property type="entry name" value="Oxid_FAD_bind_N"/>
</dbReference>
<keyword evidence="2" id="KW-0809">Transit peptide</keyword>
<comment type="cofactor">
    <cofactor evidence="1">
        <name>FAD</name>
        <dbReference type="ChEBI" id="CHEBI:57692"/>
    </cofactor>
</comment>
<feature type="region of interest" description="Disordered" evidence="5">
    <location>
        <begin position="26"/>
        <end position="47"/>
    </location>
</feature>
<dbReference type="Pfam" id="PF01565">
    <property type="entry name" value="FAD_binding_4"/>
    <property type="match status" value="1"/>
</dbReference>
<name>A0ABX8RHH5_NOCIO</name>
<evidence type="ECO:0000313" key="8">
    <source>
        <dbReference type="Proteomes" id="UP000694257"/>
    </source>
</evidence>
<evidence type="ECO:0000259" key="6">
    <source>
        <dbReference type="PROSITE" id="PS51387"/>
    </source>
</evidence>
<dbReference type="InterPro" id="IPR004113">
    <property type="entry name" value="FAD-bd_oxidored_4_C"/>
</dbReference>
<dbReference type="PANTHER" id="PTHR11748">
    <property type="entry name" value="D-LACTATE DEHYDROGENASE"/>
    <property type="match status" value="1"/>
</dbReference>
<dbReference type="Proteomes" id="UP000694257">
    <property type="component" value="Chromosome"/>
</dbReference>